<protein>
    <recommendedName>
        <fullName evidence="2">ARHGAP20 PH domain-containing protein</fullName>
    </recommendedName>
</protein>
<reference evidence="3" key="2">
    <citation type="submission" date="2025-08" db="UniProtKB">
        <authorList>
            <consortium name="Ensembl"/>
        </authorList>
    </citation>
    <scope>IDENTIFICATION</scope>
</reference>
<feature type="region of interest" description="Disordered" evidence="1">
    <location>
        <begin position="1"/>
        <end position="35"/>
    </location>
</feature>
<evidence type="ECO:0000256" key="1">
    <source>
        <dbReference type="SAM" id="MobiDB-lite"/>
    </source>
</evidence>
<feature type="compositionally biased region" description="Polar residues" evidence="1">
    <location>
        <begin position="1"/>
        <end position="11"/>
    </location>
</feature>
<dbReference type="GeneTree" id="ENSGT00940000154633"/>
<dbReference type="AlphaFoldDB" id="A0AAQ4PF46"/>
<organism evidence="3 4">
    <name type="scientific">Gasterosteus aculeatus aculeatus</name>
    <name type="common">three-spined stickleback</name>
    <dbReference type="NCBI Taxonomy" id="481459"/>
    <lineage>
        <taxon>Eukaryota</taxon>
        <taxon>Metazoa</taxon>
        <taxon>Chordata</taxon>
        <taxon>Craniata</taxon>
        <taxon>Vertebrata</taxon>
        <taxon>Euteleostomi</taxon>
        <taxon>Actinopterygii</taxon>
        <taxon>Neopterygii</taxon>
        <taxon>Teleostei</taxon>
        <taxon>Neoteleostei</taxon>
        <taxon>Acanthomorphata</taxon>
        <taxon>Eupercaria</taxon>
        <taxon>Perciformes</taxon>
        <taxon>Cottioidei</taxon>
        <taxon>Gasterosteales</taxon>
        <taxon>Gasterosteidae</taxon>
        <taxon>Gasterosteus</taxon>
    </lineage>
</organism>
<feature type="domain" description="ARHGAP20 PH" evidence="2">
    <location>
        <begin position="78"/>
        <end position="138"/>
    </location>
</feature>
<sequence length="141" mass="15954">MDNMSPQQQQDVPRRGAPRDNRPRMKSQSYRRQSAPSLVITKALTRSKTLSRESFLVPVCPETCSLVQSFLSGSDRSFLLHGHAQLKTGMQTQDRHLFLFTDVLVIAKAKSANHFKLKAQVCACEMWTADCMDEVTHNHPP</sequence>
<keyword evidence="4" id="KW-1185">Reference proteome</keyword>
<dbReference type="SUPFAM" id="SSF50729">
    <property type="entry name" value="PH domain-like"/>
    <property type="match status" value="1"/>
</dbReference>
<evidence type="ECO:0000313" key="4">
    <source>
        <dbReference type="Proteomes" id="UP000007635"/>
    </source>
</evidence>
<proteinExistence type="predicted"/>
<dbReference type="InterPro" id="IPR047887">
    <property type="entry name" value="ARHGAP20_PH"/>
</dbReference>
<name>A0AAQ4PF46_GASAC</name>
<dbReference type="Ensembl" id="ENSGACT00000076620.1">
    <property type="protein sequence ID" value="ENSGACP00000037529.1"/>
    <property type="gene ID" value="ENSGACG00000014898.3"/>
</dbReference>
<dbReference type="Gene3D" id="2.30.29.30">
    <property type="entry name" value="Pleckstrin-homology domain (PH domain)/Phosphotyrosine-binding domain (PTB)"/>
    <property type="match status" value="1"/>
</dbReference>
<reference evidence="3" key="3">
    <citation type="submission" date="2025-09" db="UniProtKB">
        <authorList>
            <consortium name="Ensembl"/>
        </authorList>
    </citation>
    <scope>IDENTIFICATION</scope>
</reference>
<dbReference type="InterPro" id="IPR011993">
    <property type="entry name" value="PH-like_dom_sf"/>
</dbReference>
<dbReference type="GO" id="GO:0005096">
    <property type="term" value="F:GTPase activator activity"/>
    <property type="evidence" value="ECO:0007669"/>
    <property type="project" value="TreeGrafter"/>
</dbReference>
<dbReference type="PANTHER" id="PTHR23179:SF28">
    <property type="entry name" value="RHO GTPASE-ACTIVATING PROTEIN 20"/>
    <property type="match status" value="1"/>
</dbReference>
<evidence type="ECO:0000313" key="3">
    <source>
        <dbReference type="Ensembl" id="ENSGACP00000037529.1"/>
    </source>
</evidence>
<dbReference type="PANTHER" id="PTHR23179">
    <property type="entry name" value="T-CELL ACTIVATION RHO GTPASE ACTIVATING PROTEIN-RELATED"/>
    <property type="match status" value="1"/>
</dbReference>
<reference evidence="3 4" key="1">
    <citation type="journal article" date="2021" name="G3 (Bethesda)">
        <title>Improved contiguity of the threespine stickleback genome using long-read sequencing.</title>
        <authorList>
            <person name="Nath S."/>
            <person name="Shaw D.E."/>
            <person name="White M.A."/>
        </authorList>
    </citation>
    <scope>NUCLEOTIDE SEQUENCE [LARGE SCALE GENOMIC DNA]</scope>
    <source>
        <strain evidence="3 4">Lake Benthic</strain>
    </source>
</reference>
<accession>A0AAQ4PF46</accession>
<feature type="compositionally biased region" description="Basic and acidic residues" evidence="1">
    <location>
        <begin position="12"/>
        <end position="23"/>
    </location>
</feature>
<feature type="compositionally biased region" description="Polar residues" evidence="1">
    <location>
        <begin position="26"/>
        <end position="35"/>
    </location>
</feature>
<evidence type="ECO:0000259" key="2">
    <source>
        <dbReference type="Pfam" id="PF22286"/>
    </source>
</evidence>
<dbReference type="Pfam" id="PF22286">
    <property type="entry name" value="RHG20_PH"/>
    <property type="match status" value="1"/>
</dbReference>
<dbReference type="Proteomes" id="UP000007635">
    <property type="component" value="Chromosome I"/>
</dbReference>